<evidence type="ECO:0000313" key="15">
    <source>
        <dbReference type="Proteomes" id="UP000007819"/>
    </source>
</evidence>
<dbReference type="OrthoDB" id="5915660at2759"/>
<evidence type="ECO:0000313" key="14">
    <source>
        <dbReference type="EnsemblMetazoa" id="XP_008182672.2"/>
    </source>
</evidence>
<dbReference type="Gene3D" id="2.60.40.720">
    <property type="match status" value="1"/>
</dbReference>
<evidence type="ECO:0000256" key="12">
    <source>
        <dbReference type="PIRSR" id="PIRSR602117-3"/>
    </source>
</evidence>
<proteinExistence type="inferred from homology"/>
<accession>A0A8R2F7U8</accession>
<dbReference type="GO" id="GO:0006915">
    <property type="term" value="P:apoptotic process"/>
    <property type="evidence" value="ECO:0007669"/>
    <property type="project" value="UniProtKB-KW"/>
</dbReference>
<dbReference type="Pfam" id="PF00870">
    <property type="entry name" value="P53"/>
    <property type="match status" value="1"/>
</dbReference>
<dbReference type="RefSeq" id="XP_008182672.2">
    <property type="nucleotide sequence ID" value="XM_008184450.2"/>
</dbReference>
<keyword evidence="15" id="KW-1185">Reference proteome</keyword>
<evidence type="ECO:0000256" key="4">
    <source>
        <dbReference type="ARBA" id="ARBA00022723"/>
    </source>
</evidence>
<dbReference type="KEGG" id="api:100575088"/>
<protein>
    <recommendedName>
        <fullName evidence="13">p53 DNA-binding domain-containing protein</fullName>
    </recommendedName>
</protein>
<comment type="subcellular location">
    <subcellularLocation>
        <location evidence="1">Nucleus</location>
    </subcellularLocation>
</comment>
<evidence type="ECO:0000256" key="2">
    <source>
        <dbReference type="ARBA" id="ARBA00006167"/>
    </source>
</evidence>
<dbReference type="AlphaFoldDB" id="A0A8R2F7U8"/>
<keyword evidence="9" id="KW-0804">Transcription</keyword>
<comment type="similarity">
    <text evidence="2">Belongs to the p53 family.</text>
</comment>
<evidence type="ECO:0000256" key="1">
    <source>
        <dbReference type="ARBA" id="ARBA00004123"/>
    </source>
</evidence>
<keyword evidence="8" id="KW-0010">Activator</keyword>
<dbReference type="PRINTS" id="PR00386">
    <property type="entry name" value="P53SUPPRESSR"/>
</dbReference>
<dbReference type="Proteomes" id="UP000007819">
    <property type="component" value="Chromosome X"/>
</dbReference>
<dbReference type="CDD" id="cd08367">
    <property type="entry name" value="P53"/>
    <property type="match status" value="1"/>
</dbReference>
<evidence type="ECO:0000256" key="5">
    <source>
        <dbReference type="ARBA" id="ARBA00022833"/>
    </source>
</evidence>
<feature type="binding site" evidence="11">
    <location>
        <position position="193"/>
    </location>
    <ligand>
        <name>Zn(2+)</name>
        <dbReference type="ChEBI" id="CHEBI:29105"/>
    </ligand>
</feature>
<dbReference type="GeneID" id="100575088"/>
<feature type="domain" description="p53 DNA-binding" evidence="13">
    <location>
        <begin position="45"/>
        <end position="238"/>
    </location>
</feature>
<feature type="binding site" evidence="11">
    <location>
        <position position="126"/>
    </location>
    <ligand>
        <name>Zn(2+)</name>
        <dbReference type="ChEBI" id="CHEBI:29105"/>
    </ligand>
</feature>
<evidence type="ECO:0000256" key="10">
    <source>
        <dbReference type="ARBA" id="ARBA00023242"/>
    </source>
</evidence>
<dbReference type="InterPro" id="IPR012346">
    <property type="entry name" value="p53/RUNT-type_TF_DNA-bd_sf"/>
</dbReference>
<keyword evidence="6" id="KW-0805">Transcription regulation</keyword>
<name>A0A8R2F7U8_ACYPI</name>
<dbReference type="InterPro" id="IPR011615">
    <property type="entry name" value="p53_DNA-bd"/>
</dbReference>
<dbReference type="EnsemblMetazoa" id="XM_008184450.3">
    <property type="protein sequence ID" value="XP_008182672.2"/>
    <property type="gene ID" value="LOC100575088"/>
</dbReference>
<keyword evidence="5 11" id="KW-0862">Zinc</keyword>
<evidence type="ECO:0000256" key="6">
    <source>
        <dbReference type="ARBA" id="ARBA00023015"/>
    </source>
</evidence>
<evidence type="ECO:0000256" key="11">
    <source>
        <dbReference type="PIRSR" id="PIRSR602117-1"/>
    </source>
</evidence>
<dbReference type="GO" id="GO:0000978">
    <property type="term" value="F:RNA polymerase II cis-regulatory region sequence-specific DNA binding"/>
    <property type="evidence" value="ECO:0007669"/>
    <property type="project" value="TreeGrafter"/>
</dbReference>
<evidence type="ECO:0000256" key="3">
    <source>
        <dbReference type="ARBA" id="ARBA00022703"/>
    </source>
</evidence>
<dbReference type="PANTHER" id="PTHR11447:SF16">
    <property type="entry name" value="P53 PROTEIN LONG FORM VARIANT 1"/>
    <property type="match status" value="1"/>
</dbReference>
<keyword evidence="3" id="KW-0053">Apoptosis</keyword>
<dbReference type="GO" id="GO:0000981">
    <property type="term" value="F:DNA-binding transcription factor activity, RNA polymerase II-specific"/>
    <property type="evidence" value="ECO:0007669"/>
    <property type="project" value="TreeGrafter"/>
</dbReference>
<keyword evidence="7" id="KW-0238">DNA-binding</keyword>
<evidence type="ECO:0000256" key="7">
    <source>
        <dbReference type="ARBA" id="ARBA00023125"/>
    </source>
</evidence>
<dbReference type="InterPro" id="IPR008967">
    <property type="entry name" value="p53-like_TF_DNA-bd_sf"/>
</dbReference>
<evidence type="ECO:0000256" key="8">
    <source>
        <dbReference type="ARBA" id="ARBA00023159"/>
    </source>
</evidence>
<reference evidence="14" key="2">
    <citation type="submission" date="2022-06" db="UniProtKB">
        <authorList>
            <consortium name="EnsemblMetazoa"/>
        </authorList>
    </citation>
    <scope>IDENTIFICATION</scope>
</reference>
<sequence>MDTIQFENEEIIEVVNSEAETESPSCSEESESCYQHLRQTGLQICTEDYPGQFNFDFFLDSTEISKKHWMYSAVFNKVYIDMNRVLPIQFQWKFDDIGLLGLKTLQIRALPIFANSEFQQLSIKRCPIHIMQDKLCDRKKLEHILWCEQSDAIYEQNHMSQKHSVIAIVHNSVPCSDFKTYNVLYKFMCKSSCSMSLSRRPIYVIFTLETLHGQVLGRKKISVKVCSCPRRDMLKEEEIEKKRINGVKAFNKRTTLIEDSEIPEKIPKTNSDNTEEKIYELPTLPIRGKHLYLSTLELLHGHFLGSAVREDRLIDSHPLISMLSDLISQVKSENNNHNNKADLENQLTQTN</sequence>
<keyword evidence="10" id="KW-0539">Nucleus</keyword>
<dbReference type="PANTHER" id="PTHR11447">
    <property type="entry name" value="CELLULAR TUMOR ANTIGEN P53"/>
    <property type="match status" value="1"/>
</dbReference>
<evidence type="ECO:0000256" key="9">
    <source>
        <dbReference type="ARBA" id="ARBA00023163"/>
    </source>
</evidence>
<feature type="binding site" evidence="11">
    <location>
        <position position="189"/>
    </location>
    <ligand>
        <name>Zn(2+)</name>
        <dbReference type="ChEBI" id="CHEBI:29105"/>
    </ligand>
</feature>
<dbReference type="SUPFAM" id="SSF49417">
    <property type="entry name" value="p53-like transcription factors"/>
    <property type="match status" value="1"/>
</dbReference>
<feature type="cross-link" description="Glycyl lysine isopeptide (Lys-Gly) (interchain with G-Cter in ubiquitin)" evidence="12">
    <location>
        <position position="242"/>
    </location>
</feature>
<evidence type="ECO:0000259" key="13">
    <source>
        <dbReference type="Pfam" id="PF00870"/>
    </source>
</evidence>
<dbReference type="InterPro" id="IPR002117">
    <property type="entry name" value="p53_tumour_suppressor"/>
</dbReference>
<reference evidence="15" key="1">
    <citation type="submission" date="2010-06" db="EMBL/GenBank/DDBJ databases">
        <authorList>
            <person name="Jiang H."/>
            <person name="Abraham K."/>
            <person name="Ali S."/>
            <person name="Alsbrooks S.L."/>
            <person name="Anim B.N."/>
            <person name="Anosike U.S."/>
            <person name="Attaway T."/>
            <person name="Bandaranaike D.P."/>
            <person name="Battles P.K."/>
            <person name="Bell S.N."/>
            <person name="Bell A.V."/>
            <person name="Beltran B."/>
            <person name="Bickham C."/>
            <person name="Bustamante Y."/>
            <person name="Caleb T."/>
            <person name="Canada A."/>
            <person name="Cardenas V."/>
            <person name="Carter K."/>
            <person name="Chacko J."/>
            <person name="Chandrabose M.N."/>
            <person name="Chavez D."/>
            <person name="Chavez A."/>
            <person name="Chen L."/>
            <person name="Chu H.-S."/>
            <person name="Claassen K.J."/>
            <person name="Cockrell R."/>
            <person name="Collins M."/>
            <person name="Cooper J.A."/>
            <person name="Cree A."/>
            <person name="Curry S.M."/>
            <person name="Da Y."/>
            <person name="Dao M.D."/>
            <person name="Das B."/>
            <person name="Davila M.-L."/>
            <person name="Davy-Carroll L."/>
            <person name="Denson S."/>
            <person name="Dinh H."/>
            <person name="Ebong V.E."/>
            <person name="Edwards J.R."/>
            <person name="Egan A."/>
            <person name="El-Daye J."/>
            <person name="Escobedo L."/>
            <person name="Fernandez S."/>
            <person name="Fernando P.R."/>
            <person name="Flagg N."/>
            <person name="Forbes L.D."/>
            <person name="Fowler R.G."/>
            <person name="Fu Q."/>
            <person name="Gabisi R.A."/>
            <person name="Ganer J."/>
            <person name="Garbino Pronczuk A."/>
            <person name="Garcia R.M."/>
            <person name="Garner T."/>
            <person name="Garrett T.E."/>
            <person name="Gonzalez D.A."/>
            <person name="Hamid H."/>
            <person name="Hawkins E.S."/>
            <person name="Hirani K."/>
            <person name="Hogues M.E."/>
            <person name="Hollins B."/>
            <person name="Hsiao C.-H."/>
            <person name="Jabil R."/>
            <person name="James M.L."/>
            <person name="Jhangiani S.N."/>
            <person name="Johnson B."/>
            <person name="Johnson Q."/>
            <person name="Joshi V."/>
            <person name="Kalu J.B."/>
            <person name="Kam C."/>
            <person name="Kashfia A."/>
            <person name="Keebler J."/>
            <person name="Kisamo H."/>
            <person name="Kovar C.L."/>
            <person name="Lago L.A."/>
            <person name="Lai C.-Y."/>
            <person name="Laidlaw J."/>
            <person name="Lara F."/>
            <person name="Le T.-K."/>
            <person name="Lee S.L."/>
            <person name="Legall F.H."/>
            <person name="Lemon S.J."/>
            <person name="Lewis L.R."/>
            <person name="Li B."/>
            <person name="Liu Y."/>
            <person name="Liu Y.-S."/>
            <person name="Lopez J."/>
            <person name="Lozado R.J."/>
            <person name="Lu J."/>
            <person name="Madu R.C."/>
            <person name="Maheshwari M."/>
            <person name="Maheshwari R."/>
            <person name="Malloy K."/>
            <person name="Martinez E."/>
            <person name="Mathew T."/>
            <person name="Mercado I.C."/>
            <person name="Mercado C."/>
            <person name="Meyer B."/>
            <person name="Montgomery K."/>
            <person name="Morgan M.B."/>
            <person name="Munidasa M."/>
            <person name="Nazareth L.V."/>
            <person name="Nelson J."/>
            <person name="Ng B.M."/>
            <person name="Nguyen N.B."/>
            <person name="Nguyen P.Q."/>
            <person name="Nguyen T."/>
            <person name="Obregon M."/>
            <person name="Okwuonu G.O."/>
            <person name="Onwere C.G."/>
            <person name="Orozco G."/>
            <person name="Parra A."/>
            <person name="Patel S."/>
            <person name="Patil S."/>
            <person name="Perez A."/>
            <person name="Perez Y."/>
            <person name="Pham C."/>
            <person name="Primus E.L."/>
            <person name="Pu L.-L."/>
            <person name="Puazo M."/>
            <person name="Qin X."/>
            <person name="Quiroz J.B."/>
            <person name="Reese J."/>
            <person name="Richards S."/>
            <person name="Rives C.M."/>
            <person name="Robberts R."/>
            <person name="Ruiz S.J."/>
            <person name="Ruiz M.J."/>
            <person name="Santibanez J."/>
            <person name="Schneider B.W."/>
            <person name="Sisson I."/>
            <person name="Smith M."/>
            <person name="Sodergren E."/>
            <person name="Song X.-Z."/>
            <person name="Song B.B."/>
            <person name="Summersgill H."/>
            <person name="Thelus R."/>
            <person name="Thornton R.D."/>
            <person name="Trejos Z.Y."/>
            <person name="Usmani K."/>
            <person name="Vattathil S."/>
            <person name="Villasana D."/>
            <person name="Walker D.L."/>
            <person name="Wang S."/>
            <person name="Wang K."/>
            <person name="White C.S."/>
            <person name="Williams A.C."/>
            <person name="Williamson J."/>
            <person name="Wilson K."/>
            <person name="Woghiren I.O."/>
            <person name="Woodworth J.R."/>
            <person name="Worley K.C."/>
            <person name="Wright R.A."/>
            <person name="Wu W."/>
            <person name="Young L."/>
            <person name="Zhang L."/>
            <person name="Zhang J."/>
            <person name="Zhu Y."/>
            <person name="Muzny D.M."/>
            <person name="Weinstock G."/>
            <person name="Gibbs R.A."/>
        </authorList>
    </citation>
    <scope>NUCLEOTIDE SEQUENCE [LARGE SCALE GENOMIC DNA]</scope>
    <source>
        <strain evidence="15">LSR1</strain>
    </source>
</reference>
<comment type="cofactor">
    <cofactor evidence="11">
        <name>Zn(2+)</name>
        <dbReference type="ChEBI" id="CHEBI:29105"/>
    </cofactor>
    <text evidence="11">Binds 1 zinc ion per subunit.</text>
</comment>
<feature type="binding site" evidence="11">
    <location>
        <position position="129"/>
    </location>
    <ligand>
        <name>Zn(2+)</name>
        <dbReference type="ChEBI" id="CHEBI:29105"/>
    </ligand>
</feature>
<dbReference type="GO" id="GO:0005634">
    <property type="term" value="C:nucleus"/>
    <property type="evidence" value="ECO:0007669"/>
    <property type="project" value="UniProtKB-SubCell"/>
</dbReference>
<dbReference type="GO" id="GO:0046872">
    <property type="term" value="F:metal ion binding"/>
    <property type="evidence" value="ECO:0007669"/>
    <property type="project" value="UniProtKB-KW"/>
</dbReference>
<keyword evidence="4 11" id="KW-0479">Metal-binding</keyword>
<organism evidence="14 15">
    <name type="scientific">Acyrthosiphon pisum</name>
    <name type="common">Pea aphid</name>
    <dbReference type="NCBI Taxonomy" id="7029"/>
    <lineage>
        <taxon>Eukaryota</taxon>
        <taxon>Metazoa</taxon>
        <taxon>Ecdysozoa</taxon>
        <taxon>Arthropoda</taxon>
        <taxon>Hexapoda</taxon>
        <taxon>Insecta</taxon>
        <taxon>Pterygota</taxon>
        <taxon>Neoptera</taxon>
        <taxon>Paraneoptera</taxon>
        <taxon>Hemiptera</taxon>
        <taxon>Sternorrhyncha</taxon>
        <taxon>Aphidomorpha</taxon>
        <taxon>Aphidoidea</taxon>
        <taxon>Aphididae</taxon>
        <taxon>Macrosiphini</taxon>
        <taxon>Acyrthosiphon</taxon>
    </lineage>
</organism>